<feature type="domain" description="Anti-sigma-28 factor FlgM C-terminal" evidence="8">
    <location>
        <begin position="32"/>
        <end position="82"/>
    </location>
</feature>
<dbReference type="AlphaFoldDB" id="A0A940NU03"/>
<accession>A0A940NU03</accession>
<evidence type="ECO:0000256" key="7">
    <source>
        <dbReference type="SAM" id="MobiDB-lite"/>
    </source>
</evidence>
<dbReference type="NCBIfam" id="TIGR03824">
    <property type="entry name" value="FlgM_jcvi"/>
    <property type="match status" value="1"/>
</dbReference>
<dbReference type="Proteomes" id="UP000682134">
    <property type="component" value="Unassembled WGS sequence"/>
</dbReference>
<evidence type="ECO:0000256" key="3">
    <source>
        <dbReference type="ARBA" id="ARBA00022491"/>
    </source>
</evidence>
<evidence type="ECO:0000313" key="10">
    <source>
        <dbReference type="Proteomes" id="UP000682134"/>
    </source>
</evidence>
<name>A0A940NU03_9BACI</name>
<evidence type="ECO:0000256" key="2">
    <source>
        <dbReference type="ARBA" id="ARBA00017823"/>
    </source>
</evidence>
<keyword evidence="10" id="KW-1185">Reference proteome</keyword>
<comment type="caution">
    <text evidence="9">The sequence shown here is derived from an EMBL/GenBank/DDBJ whole genome shotgun (WGS) entry which is preliminary data.</text>
</comment>
<dbReference type="InterPro" id="IPR031316">
    <property type="entry name" value="FlgM_C"/>
</dbReference>
<dbReference type="InterPro" id="IPR035890">
    <property type="entry name" value="Anti-sigma-28_factor_FlgM_sf"/>
</dbReference>
<reference evidence="9" key="1">
    <citation type="submission" date="2021-04" db="EMBL/GenBank/DDBJ databases">
        <title>Genome seq and assembly of Bacillus sp.</title>
        <authorList>
            <person name="Chhetri G."/>
        </authorList>
    </citation>
    <scope>NUCLEOTIDE SEQUENCE</scope>
    <source>
        <strain evidence="9">RG28</strain>
    </source>
</reference>
<evidence type="ECO:0000256" key="1">
    <source>
        <dbReference type="ARBA" id="ARBA00005322"/>
    </source>
</evidence>
<keyword evidence="3" id="KW-0678">Repressor</keyword>
<comment type="similarity">
    <text evidence="1">Belongs to the FlgM family.</text>
</comment>
<sequence>MKINPTGFNKIQVYQNQLKIVGNQQSKQQKEDQVEISSQAKDLQSASKILSDREERVQQLKQQVQEGSYEINPSTIAEKMMNYFSKK</sequence>
<organism evidence="9 10">
    <name type="scientific">Gottfriedia endophytica</name>
    <dbReference type="NCBI Taxonomy" id="2820819"/>
    <lineage>
        <taxon>Bacteria</taxon>
        <taxon>Bacillati</taxon>
        <taxon>Bacillota</taxon>
        <taxon>Bacilli</taxon>
        <taxon>Bacillales</taxon>
        <taxon>Bacillaceae</taxon>
        <taxon>Gottfriedia</taxon>
    </lineage>
</organism>
<feature type="compositionally biased region" description="Polar residues" evidence="7">
    <location>
        <begin position="35"/>
        <end position="46"/>
    </location>
</feature>
<feature type="region of interest" description="Disordered" evidence="7">
    <location>
        <begin position="24"/>
        <end position="46"/>
    </location>
</feature>
<dbReference type="InterPro" id="IPR007412">
    <property type="entry name" value="FlgM"/>
</dbReference>
<keyword evidence="5" id="KW-0805">Transcription regulation</keyword>
<dbReference type="RefSeq" id="WP_209407091.1">
    <property type="nucleotide sequence ID" value="NZ_JAGIYQ010000014.1"/>
</dbReference>
<keyword evidence="9" id="KW-0969">Cilium</keyword>
<keyword evidence="6" id="KW-0804">Transcription</keyword>
<dbReference type="EMBL" id="JAGIYQ010000014">
    <property type="protein sequence ID" value="MBP0726746.1"/>
    <property type="molecule type" value="Genomic_DNA"/>
</dbReference>
<gene>
    <name evidence="9" type="primary">flgM</name>
    <name evidence="9" type="ORF">J5Y03_16430</name>
</gene>
<dbReference type="Pfam" id="PF04316">
    <property type="entry name" value="FlgM"/>
    <property type="match status" value="1"/>
</dbReference>
<dbReference type="GO" id="GO:0044781">
    <property type="term" value="P:bacterial-type flagellum organization"/>
    <property type="evidence" value="ECO:0007669"/>
    <property type="project" value="UniProtKB-KW"/>
</dbReference>
<dbReference type="GO" id="GO:0045892">
    <property type="term" value="P:negative regulation of DNA-templated transcription"/>
    <property type="evidence" value="ECO:0007669"/>
    <property type="project" value="InterPro"/>
</dbReference>
<dbReference type="SUPFAM" id="SSF101498">
    <property type="entry name" value="Anti-sigma factor FlgM"/>
    <property type="match status" value="1"/>
</dbReference>
<evidence type="ECO:0000256" key="5">
    <source>
        <dbReference type="ARBA" id="ARBA00023015"/>
    </source>
</evidence>
<keyword evidence="4" id="KW-1005">Bacterial flagellum biogenesis</keyword>
<evidence type="ECO:0000256" key="6">
    <source>
        <dbReference type="ARBA" id="ARBA00023163"/>
    </source>
</evidence>
<protein>
    <recommendedName>
        <fullName evidence="2">Negative regulator of flagellin synthesis</fullName>
    </recommendedName>
</protein>
<keyword evidence="9" id="KW-0966">Cell projection</keyword>
<keyword evidence="9" id="KW-0282">Flagellum</keyword>
<evidence type="ECO:0000256" key="4">
    <source>
        <dbReference type="ARBA" id="ARBA00022795"/>
    </source>
</evidence>
<evidence type="ECO:0000313" key="9">
    <source>
        <dbReference type="EMBL" id="MBP0726746.1"/>
    </source>
</evidence>
<proteinExistence type="inferred from homology"/>
<evidence type="ECO:0000259" key="8">
    <source>
        <dbReference type="Pfam" id="PF04316"/>
    </source>
</evidence>